<feature type="transmembrane region" description="Helical" evidence="8">
    <location>
        <begin position="197"/>
        <end position="220"/>
    </location>
</feature>
<sequence>MALKRTTRLLILLGLTTLLFVTELVVGYVVGSIALVADSFHMLSDLLSIIVALYAMKLAKKKTYQSHYTYGWQRAEVIGALINGVFLIALCLSIFIEAIQRFFEPREIKNPLWVLIVGGLGLLVNLVGLFLFHEHSHIGHSHDEPSPRNIENADSVLEPRMAEGLTDALGIEISNDVTSKIDSQPKQNRDRLNMHGVFLHVLGDALGSIAVIVSSLIIWLTTFPERFVFDPIISLLITGLILYFSIPLVKSTVYILLQGTPRSIPVDELRRKILQISHVVSLHEFHIWQLSDNKTIASVHIHVANSSDYMEVAMEVRSLLHSYGIHSVTIQPEFPQERLAIDTEKVTRQFLGTFTFIEV</sequence>
<dbReference type="InterPro" id="IPR002524">
    <property type="entry name" value="Cation_efflux"/>
</dbReference>
<feature type="domain" description="Cation efflux protein transmembrane" evidence="9">
    <location>
        <begin position="10"/>
        <end position="257"/>
    </location>
</feature>
<feature type="transmembrane region" description="Helical" evidence="8">
    <location>
        <begin position="112"/>
        <end position="132"/>
    </location>
</feature>
<protein>
    <submittedName>
        <fullName evidence="11">Cation efflux protein</fullName>
    </submittedName>
</protein>
<dbReference type="PANTHER" id="PTHR45820:SF4">
    <property type="entry name" value="ZINC TRANSPORTER 63C, ISOFORM F"/>
    <property type="match status" value="1"/>
</dbReference>
<comment type="subcellular location">
    <subcellularLocation>
        <location evidence="1">Membrane</location>
        <topology evidence="1">Multi-pass membrane protein</topology>
    </subcellularLocation>
</comment>
<dbReference type="SUPFAM" id="SSF160240">
    <property type="entry name" value="Cation efflux protein cytoplasmic domain-like"/>
    <property type="match status" value="1"/>
</dbReference>
<dbReference type="InParanoid" id="A0A1Y1XZ35"/>
<dbReference type="GO" id="GO:0006882">
    <property type="term" value="P:intracellular zinc ion homeostasis"/>
    <property type="evidence" value="ECO:0007669"/>
    <property type="project" value="TreeGrafter"/>
</dbReference>
<keyword evidence="7 8" id="KW-0472">Membrane</keyword>
<dbReference type="GO" id="GO:0005385">
    <property type="term" value="F:zinc ion transmembrane transporter activity"/>
    <property type="evidence" value="ECO:0007669"/>
    <property type="project" value="TreeGrafter"/>
</dbReference>
<evidence type="ECO:0000256" key="3">
    <source>
        <dbReference type="ARBA" id="ARBA00022448"/>
    </source>
</evidence>
<keyword evidence="6 8" id="KW-1133">Transmembrane helix</keyword>
<proteinExistence type="inferred from homology"/>
<dbReference type="InterPro" id="IPR036837">
    <property type="entry name" value="Cation_efflux_CTD_sf"/>
</dbReference>
<evidence type="ECO:0000313" key="11">
    <source>
        <dbReference type="EMBL" id="ORX90982.1"/>
    </source>
</evidence>
<dbReference type="STRING" id="1314790.A0A1Y1XZ35"/>
<comment type="caution">
    <text evidence="11">The sequence shown here is derived from an EMBL/GenBank/DDBJ whole genome shotgun (WGS) entry which is preliminary data.</text>
</comment>
<dbReference type="Pfam" id="PF01545">
    <property type="entry name" value="Cation_efflux"/>
    <property type="match status" value="1"/>
</dbReference>
<keyword evidence="4 8" id="KW-0812">Transmembrane</keyword>
<keyword evidence="5" id="KW-0862">Zinc</keyword>
<dbReference type="SUPFAM" id="SSF161111">
    <property type="entry name" value="Cation efflux protein transmembrane domain-like"/>
    <property type="match status" value="1"/>
</dbReference>
<dbReference type="OrthoDB" id="9944568at2759"/>
<evidence type="ECO:0000256" key="7">
    <source>
        <dbReference type="ARBA" id="ARBA00023136"/>
    </source>
</evidence>
<dbReference type="PANTHER" id="PTHR45820">
    <property type="entry name" value="FI23527P1"/>
    <property type="match status" value="1"/>
</dbReference>
<dbReference type="InterPro" id="IPR027469">
    <property type="entry name" value="Cation_efflux_TMD_sf"/>
</dbReference>
<reference evidence="11 12" key="1">
    <citation type="submission" date="2016-07" db="EMBL/GenBank/DDBJ databases">
        <title>Pervasive Adenine N6-methylation of Active Genes in Fungi.</title>
        <authorList>
            <consortium name="DOE Joint Genome Institute"/>
            <person name="Mondo S.J."/>
            <person name="Dannebaum R.O."/>
            <person name="Kuo R.C."/>
            <person name="Labutti K."/>
            <person name="Haridas S."/>
            <person name="Kuo A."/>
            <person name="Salamov A."/>
            <person name="Ahrendt S.R."/>
            <person name="Lipzen A."/>
            <person name="Sullivan W."/>
            <person name="Andreopoulos W.B."/>
            <person name="Clum A."/>
            <person name="Lindquist E."/>
            <person name="Daum C."/>
            <person name="Ramamoorthy G.K."/>
            <person name="Gryganskyi A."/>
            <person name="Culley D."/>
            <person name="Magnuson J.K."/>
            <person name="James T.Y."/>
            <person name="O'Malley M.A."/>
            <person name="Stajich J.E."/>
            <person name="Spatafora J.W."/>
            <person name="Visel A."/>
            <person name="Grigoriev I.V."/>
        </authorList>
    </citation>
    <scope>NUCLEOTIDE SEQUENCE [LARGE SCALE GENOMIC DNA]</scope>
    <source>
        <strain evidence="11 12">CBS 931.73</strain>
    </source>
</reference>
<dbReference type="AlphaFoldDB" id="A0A1Y1XZ35"/>
<dbReference type="EMBL" id="MCFE01000349">
    <property type="protein sequence ID" value="ORX90982.1"/>
    <property type="molecule type" value="Genomic_DNA"/>
</dbReference>
<evidence type="ECO:0000256" key="6">
    <source>
        <dbReference type="ARBA" id="ARBA00022989"/>
    </source>
</evidence>
<dbReference type="Proteomes" id="UP000193498">
    <property type="component" value="Unassembled WGS sequence"/>
</dbReference>
<dbReference type="Pfam" id="PF16916">
    <property type="entry name" value="ZT_dimer"/>
    <property type="match status" value="1"/>
</dbReference>
<comment type="similarity">
    <text evidence="2">Belongs to the cation diffusion facilitator (CDF) transporter (TC 2.A.4) family. SLC30A subfamily.</text>
</comment>
<accession>A0A1Y1XZ35</accession>
<organism evidence="11 12">
    <name type="scientific">Basidiobolus meristosporus CBS 931.73</name>
    <dbReference type="NCBI Taxonomy" id="1314790"/>
    <lineage>
        <taxon>Eukaryota</taxon>
        <taxon>Fungi</taxon>
        <taxon>Fungi incertae sedis</taxon>
        <taxon>Zoopagomycota</taxon>
        <taxon>Entomophthoromycotina</taxon>
        <taxon>Basidiobolomycetes</taxon>
        <taxon>Basidiobolales</taxon>
        <taxon>Basidiobolaceae</taxon>
        <taxon>Basidiobolus</taxon>
    </lineage>
</organism>
<evidence type="ECO:0000256" key="1">
    <source>
        <dbReference type="ARBA" id="ARBA00004141"/>
    </source>
</evidence>
<feature type="transmembrane region" description="Helical" evidence="8">
    <location>
        <begin position="232"/>
        <end position="257"/>
    </location>
</feature>
<dbReference type="GO" id="GO:0016020">
    <property type="term" value="C:membrane"/>
    <property type="evidence" value="ECO:0007669"/>
    <property type="project" value="UniProtKB-SubCell"/>
</dbReference>
<evidence type="ECO:0000256" key="4">
    <source>
        <dbReference type="ARBA" id="ARBA00022692"/>
    </source>
</evidence>
<dbReference type="InterPro" id="IPR058533">
    <property type="entry name" value="Cation_efflux_TM"/>
</dbReference>
<evidence type="ECO:0000313" key="12">
    <source>
        <dbReference type="Proteomes" id="UP000193498"/>
    </source>
</evidence>
<evidence type="ECO:0000259" key="10">
    <source>
        <dbReference type="Pfam" id="PF16916"/>
    </source>
</evidence>
<evidence type="ECO:0000256" key="2">
    <source>
        <dbReference type="ARBA" id="ARBA00008873"/>
    </source>
</evidence>
<name>A0A1Y1XZ35_9FUNG</name>
<dbReference type="Gene3D" id="1.20.1510.10">
    <property type="entry name" value="Cation efflux protein transmembrane domain"/>
    <property type="match status" value="1"/>
</dbReference>
<dbReference type="FunCoup" id="A0A1Y1XZ35">
    <property type="interactions" value="217"/>
</dbReference>
<keyword evidence="3" id="KW-0813">Transport</keyword>
<dbReference type="InterPro" id="IPR027470">
    <property type="entry name" value="Cation_efflux_CTD"/>
</dbReference>
<keyword evidence="12" id="KW-1185">Reference proteome</keyword>
<feature type="transmembrane region" description="Helical" evidence="8">
    <location>
        <begin position="37"/>
        <end position="56"/>
    </location>
</feature>
<evidence type="ECO:0000256" key="5">
    <source>
        <dbReference type="ARBA" id="ARBA00022833"/>
    </source>
</evidence>
<evidence type="ECO:0000256" key="8">
    <source>
        <dbReference type="SAM" id="Phobius"/>
    </source>
</evidence>
<feature type="transmembrane region" description="Helical" evidence="8">
    <location>
        <begin position="77"/>
        <end position="100"/>
    </location>
</feature>
<dbReference type="NCBIfam" id="TIGR01297">
    <property type="entry name" value="CDF"/>
    <property type="match status" value="1"/>
</dbReference>
<gene>
    <name evidence="11" type="ORF">K493DRAFT_379652</name>
</gene>
<feature type="domain" description="Cation efflux protein cytoplasmic" evidence="10">
    <location>
        <begin position="263"/>
        <end position="333"/>
    </location>
</feature>
<evidence type="ECO:0000259" key="9">
    <source>
        <dbReference type="Pfam" id="PF01545"/>
    </source>
</evidence>